<dbReference type="Proteomes" id="UP000005239">
    <property type="component" value="Unassembled WGS sequence"/>
</dbReference>
<proteinExistence type="inferred from homology"/>
<name>A0A8R1UGI7_PRIPA</name>
<evidence type="ECO:0000313" key="7">
    <source>
        <dbReference type="EnsemblMetazoa" id="PPA22205.1"/>
    </source>
</evidence>
<evidence type="ECO:0008006" key="9">
    <source>
        <dbReference type="Google" id="ProtNLM"/>
    </source>
</evidence>
<dbReference type="Pfam" id="PF10317">
    <property type="entry name" value="7TM_GPCR_Srd"/>
    <property type="match status" value="1"/>
</dbReference>
<keyword evidence="3 6" id="KW-0812">Transmembrane</keyword>
<keyword evidence="4 6" id="KW-1133">Transmembrane helix</keyword>
<evidence type="ECO:0000256" key="6">
    <source>
        <dbReference type="SAM" id="Phobius"/>
    </source>
</evidence>
<organism evidence="7 8">
    <name type="scientific">Pristionchus pacificus</name>
    <name type="common">Parasitic nematode worm</name>
    <dbReference type="NCBI Taxonomy" id="54126"/>
    <lineage>
        <taxon>Eukaryota</taxon>
        <taxon>Metazoa</taxon>
        <taxon>Ecdysozoa</taxon>
        <taxon>Nematoda</taxon>
        <taxon>Chromadorea</taxon>
        <taxon>Rhabditida</taxon>
        <taxon>Rhabditina</taxon>
        <taxon>Diplogasteromorpha</taxon>
        <taxon>Diplogasteroidea</taxon>
        <taxon>Neodiplogasteridae</taxon>
        <taxon>Pristionchus</taxon>
    </lineage>
</organism>
<evidence type="ECO:0000256" key="5">
    <source>
        <dbReference type="ARBA" id="ARBA00023136"/>
    </source>
</evidence>
<dbReference type="AlphaFoldDB" id="A0A8R1UGI7"/>
<evidence type="ECO:0000313" key="8">
    <source>
        <dbReference type="Proteomes" id="UP000005239"/>
    </source>
</evidence>
<protein>
    <recommendedName>
        <fullName evidence="9">G protein-coupled receptor</fullName>
    </recommendedName>
</protein>
<dbReference type="GO" id="GO:0016020">
    <property type="term" value="C:membrane"/>
    <property type="evidence" value="ECO:0007669"/>
    <property type="project" value="UniProtKB-SubCell"/>
</dbReference>
<feature type="transmembrane region" description="Helical" evidence="6">
    <location>
        <begin position="42"/>
        <end position="64"/>
    </location>
</feature>
<feature type="transmembrane region" description="Helical" evidence="6">
    <location>
        <begin position="236"/>
        <end position="259"/>
    </location>
</feature>
<accession>A0A8R1UGI7</accession>
<evidence type="ECO:0000256" key="1">
    <source>
        <dbReference type="ARBA" id="ARBA00004141"/>
    </source>
</evidence>
<keyword evidence="8" id="KW-1185">Reference proteome</keyword>
<feature type="transmembrane region" description="Helical" evidence="6">
    <location>
        <begin position="196"/>
        <end position="215"/>
    </location>
</feature>
<keyword evidence="5 6" id="KW-0472">Membrane</keyword>
<dbReference type="PANTHER" id="PTHR22945">
    <property type="entry name" value="SERPENTINE RECEPTOR, CLASS D DELTA"/>
    <property type="match status" value="1"/>
</dbReference>
<comment type="similarity">
    <text evidence="2">Belongs to the nematode receptor-like protein srd family.</text>
</comment>
<gene>
    <name evidence="7" type="primary">WBGene00111759</name>
</gene>
<reference evidence="7" key="2">
    <citation type="submission" date="2022-06" db="UniProtKB">
        <authorList>
            <consortium name="EnsemblMetazoa"/>
        </authorList>
    </citation>
    <scope>IDENTIFICATION</scope>
    <source>
        <strain evidence="7">PS312</strain>
    </source>
</reference>
<feature type="transmembrane region" description="Helical" evidence="6">
    <location>
        <begin position="131"/>
        <end position="150"/>
    </location>
</feature>
<dbReference type="InterPro" id="IPR019421">
    <property type="entry name" value="7TM_GPCR_serpentine_rcpt_Srd"/>
</dbReference>
<feature type="transmembrane region" description="Helical" evidence="6">
    <location>
        <begin position="271"/>
        <end position="293"/>
    </location>
</feature>
<dbReference type="InterPro" id="IPR050920">
    <property type="entry name" value="Nematode_rcpt-like_delta"/>
</dbReference>
<reference evidence="8" key="1">
    <citation type="journal article" date="2008" name="Nat. Genet.">
        <title>The Pristionchus pacificus genome provides a unique perspective on nematode lifestyle and parasitism.</title>
        <authorList>
            <person name="Dieterich C."/>
            <person name="Clifton S.W."/>
            <person name="Schuster L.N."/>
            <person name="Chinwalla A."/>
            <person name="Delehaunty K."/>
            <person name="Dinkelacker I."/>
            <person name="Fulton L."/>
            <person name="Fulton R."/>
            <person name="Godfrey J."/>
            <person name="Minx P."/>
            <person name="Mitreva M."/>
            <person name="Roeseler W."/>
            <person name="Tian H."/>
            <person name="Witte H."/>
            <person name="Yang S.P."/>
            <person name="Wilson R.K."/>
            <person name="Sommer R.J."/>
        </authorList>
    </citation>
    <scope>NUCLEOTIDE SEQUENCE [LARGE SCALE GENOMIC DNA]</scope>
    <source>
        <strain evidence="8">PS312</strain>
    </source>
</reference>
<dbReference type="PANTHER" id="PTHR22945:SF40">
    <property type="entry name" value="SERPENTINE RECEPTOR, CLASS D (DELTA)-RELATED"/>
    <property type="match status" value="1"/>
</dbReference>
<evidence type="ECO:0000256" key="2">
    <source>
        <dbReference type="ARBA" id="ARBA00009166"/>
    </source>
</evidence>
<evidence type="ECO:0000256" key="4">
    <source>
        <dbReference type="ARBA" id="ARBA00022989"/>
    </source>
</evidence>
<comment type="subcellular location">
    <subcellularLocation>
        <location evidence="1">Membrane</location>
        <topology evidence="1">Multi-pass membrane protein</topology>
    </subcellularLocation>
</comment>
<dbReference type="EnsemblMetazoa" id="PPA22205.1">
    <property type="protein sequence ID" value="PPA22205.1"/>
    <property type="gene ID" value="WBGene00111759"/>
</dbReference>
<feature type="transmembrane region" description="Helical" evidence="6">
    <location>
        <begin position="102"/>
        <end position="119"/>
    </location>
</feature>
<sequence length="305" mass="34756">MLDGSDVVQMILLSVLDLFSTVTNLFYIFIVLRKTPKTLFTYSLILLNIAFVDLIAALCSLMCLASLQNVSGRMVFSYLGPCTFLNARWCHLFFAIHANLDGHALLLLFTSFSYRLWVLKTDIEKQQRQRYIWILALCAIAFVIFINTVYSQSNTVTNDFRVGLYLSGTYPESSERMRSELDLTGGFRTINLLTRFSTFSLIFTYNFAFFVVFAVRGRLFAGIRSLSKSDRHNHQLIYRSLTDQILLPLIVACGSSLWFLDVLGVVHSRTLHQSIFILSSLFALASPLMNMYFIPPYRNGEASAK</sequence>
<feature type="transmembrane region" description="Helical" evidence="6">
    <location>
        <begin position="7"/>
        <end position="30"/>
    </location>
</feature>
<evidence type="ECO:0000256" key="3">
    <source>
        <dbReference type="ARBA" id="ARBA00022692"/>
    </source>
</evidence>